<feature type="compositionally biased region" description="Polar residues" evidence="3">
    <location>
        <begin position="1004"/>
        <end position="1020"/>
    </location>
</feature>
<dbReference type="InterPro" id="IPR001841">
    <property type="entry name" value="Znf_RING"/>
</dbReference>
<dbReference type="SMART" id="SM00320">
    <property type="entry name" value="WD40"/>
    <property type="match status" value="6"/>
</dbReference>
<feature type="compositionally biased region" description="Polar residues" evidence="3">
    <location>
        <begin position="1028"/>
        <end position="1047"/>
    </location>
</feature>
<dbReference type="GO" id="GO:1904263">
    <property type="term" value="P:positive regulation of TORC1 signaling"/>
    <property type="evidence" value="ECO:0007669"/>
    <property type="project" value="TreeGrafter"/>
</dbReference>
<evidence type="ECO:0000256" key="2">
    <source>
        <dbReference type="PROSITE-ProRule" id="PRU00221"/>
    </source>
</evidence>
<dbReference type="GO" id="GO:0035591">
    <property type="term" value="F:signaling adaptor activity"/>
    <property type="evidence" value="ECO:0007669"/>
    <property type="project" value="TreeGrafter"/>
</dbReference>
<keyword evidence="2" id="KW-0853">WD repeat</keyword>
<feature type="repeat" description="WD" evidence="2">
    <location>
        <begin position="202"/>
        <end position="244"/>
    </location>
</feature>
<dbReference type="PROSITE" id="PS50089">
    <property type="entry name" value="ZF_RING_2"/>
    <property type="match status" value="1"/>
</dbReference>
<evidence type="ECO:0000256" key="1">
    <source>
        <dbReference type="PROSITE-ProRule" id="PRU00175"/>
    </source>
</evidence>
<feature type="compositionally biased region" description="Low complexity" evidence="3">
    <location>
        <begin position="708"/>
        <end position="722"/>
    </location>
</feature>
<dbReference type="InterPro" id="IPR049567">
    <property type="entry name" value="WDR59-like"/>
</dbReference>
<dbReference type="GO" id="GO:0008270">
    <property type="term" value="F:zinc ion binding"/>
    <property type="evidence" value="ECO:0007669"/>
    <property type="project" value="UniProtKB-KW"/>
</dbReference>
<accession>A0A0G4NVR8</accession>
<dbReference type="SUPFAM" id="SSF50978">
    <property type="entry name" value="WD40 repeat-like"/>
    <property type="match status" value="1"/>
</dbReference>
<dbReference type="STRING" id="1429867.A0A0G4NVR8"/>
<dbReference type="PROSITE" id="PS50294">
    <property type="entry name" value="WD_REPEATS_REGION"/>
    <property type="match status" value="1"/>
</dbReference>
<evidence type="ECO:0000313" key="5">
    <source>
        <dbReference type="EMBL" id="CRL18165.1"/>
    </source>
</evidence>
<feature type="repeat" description="WD" evidence="2">
    <location>
        <begin position="115"/>
        <end position="157"/>
    </location>
</feature>
<dbReference type="GO" id="GO:0035859">
    <property type="term" value="C:Seh1-associated complex"/>
    <property type="evidence" value="ECO:0007669"/>
    <property type="project" value="TreeGrafter"/>
</dbReference>
<feature type="region of interest" description="Disordered" evidence="3">
    <location>
        <begin position="1416"/>
        <end position="1436"/>
    </location>
</feature>
<feature type="region of interest" description="Disordered" evidence="3">
    <location>
        <begin position="956"/>
        <end position="1089"/>
    </location>
</feature>
<feature type="region of interest" description="Disordered" evidence="3">
    <location>
        <begin position="1466"/>
        <end position="1490"/>
    </location>
</feature>
<feature type="compositionally biased region" description="Polar residues" evidence="3">
    <location>
        <begin position="960"/>
        <end position="969"/>
    </location>
</feature>
<dbReference type="InterPro" id="IPR036322">
    <property type="entry name" value="WD40_repeat_dom_sf"/>
</dbReference>
<feature type="region of interest" description="Disordered" evidence="3">
    <location>
        <begin position="1"/>
        <end position="25"/>
    </location>
</feature>
<dbReference type="InterPro" id="IPR015943">
    <property type="entry name" value="WD40/YVTN_repeat-like_dom_sf"/>
</dbReference>
<feature type="region of interest" description="Disordered" evidence="3">
    <location>
        <begin position="1208"/>
        <end position="1228"/>
    </location>
</feature>
<dbReference type="PANTHER" id="PTHR46170">
    <property type="entry name" value="GATOR COMPLEX PROTEIN WDR59"/>
    <property type="match status" value="1"/>
</dbReference>
<dbReference type="GO" id="GO:0034198">
    <property type="term" value="P:cellular response to amino acid starvation"/>
    <property type="evidence" value="ECO:0007669"/>
    <property type="project" value="TreeGrafter"/>
</dbReference>
<name>A0A0G4NVR8_PENC3</name>
<feature type="compositionally biased region" description="Acidic residues" evidence="3">
    <location>
        <begin position="698"/>
        <end position="707"/>
    </location>
</feature>
<evidence type="ECO:0000256" key="3">
    <source>
        <dbReference type="SAM" id="MobiDB-lite"/>
    </source>
</evidence>
<reference evidence="5 6" key="1">
    <citation type="journal article" date="2014" name="Nat. Commun.">
        <title>Multiple recent horizontal transfers of a large genomic region in cheese making fungi.</title>
        <authorList>
            <person name="Cheeseman K."/>
            <person name="Ropars J."/>
            <person name="Renault P."/>
            <person name="Dupont J."/>
            <person name="Gouzy J."/>
            <person name="Branca A."/>
            <person name="Abraham A.L."/>
            <person name="Ceppi M."/>
            <person name="Conseiller E."/>
            <person name="Debuchy R."/>
            <person name="Malagnac F."/>
            <person name="Goarin A."/>
            <person name="Silar P."/>
            <person name="Lacoste S."/>
            <person name="Sallet E."/>
            <person name="Bensimon A."/>
            <person name="Giraud T."/>
            <person name="Brygoo Y."/>
        </authorList>
    </citation>
    <scope>NUCLEOTIDE SEQUENCE [LARGE SCALE GENOMIC DNA]</scope>
    <source>
        <strain evidence="6">FM 013</strain>
    </source>
</reference>
<feature type="compositionally biased region" description="Low complexity" evidence="3">
    <location>
        <begin position="975"/>
        <end position="986"/>
    </location>
</feature>
<dbReference type="Pfam" id="PF00400">
    <property type="entry name" value="WD40"/>
    <property type="match status" value="3"/>
</dbReference>
<dbReference type="GO" id="GO:0005774">
    <property type="term" value="C:vacuolar membrane"/>
    <property type="evidence" value="ECO:0007669"/>
    <property type="project" value="TreeGrafter"/>
</dbReference>
<feature type="region of interest" description="Disordered" evidence="3">
    <location>
        <begin position="677"/>
        <end position="764"/>
    </location>
</feature>
<evidence type="ECO:0000259" key="4">
    <source>
        <dbReference type="PROSITE" id="PS50089"/>
    </source>
</evidence>
<protein>
    <submittedName>
        <fullName evidence="5">WD40/YVTN repeat-like-containing domain</fullName>
    </submittedName>
</protein>
<feature type="compositionally biased region" description="Basic residues" evidence="3">
    <location>
        <begin position="1213"/>
        <end position="1222"/>
    </location>
</feature>
<keyword evidence="1" id="KW-0862">Zinc</keyword>
<proteinExistence type="predicted"/>
<feature type="compositionally biased region" description="Polar residues" evidence="3">
    <location>
        <begin position="1480"/>
        <end position="1490"/>
    </location>
</feature>
<dbReference type="Gene3D" id="2.130.10.10">
    <property type="entry name" value="YVTN repeat-like/Quinoprotein amine dehydrogenase"/>
    <property type="match status" value="1"/>
</dbReference>
<evidence type="ECO:0000313" key="6">
    <source>
        <dbReference type="Proteomes" id="UP000053732"/>
    </source>
</evidence>
<organism evidence="5 6">
    <name type="scientific">Penicillium camemberti (strain FM 013)</name>
    <dbReference type="NCBI Taxonomy" id="1429867"/>
    <lineage>
        <taxon>Eukaryota</taxon>
        <taxon>Fungi</taxon>
        <taxon>Dikarya</taxon>
        <taxon>Ascomycota</taxon>
        <taxon>Pezizomycotina</taxon>
        <taxon>Eurotiomycetes</taxon>
        <taxon>Eurotiomycetidae</taxon>
        <taxon>Eurotiales</taxon>
        <taxon>Aspergillaceae</taxon>
        <taxon>Penicillium</taxon>
    </lineage>
</organism>
<dbReference type="Proteomes" id="UP000053732">
    <property type="component" value="Unassembled WGS sequence"/>
</dbReference>
<keyword evidence="1" id="KW-0863">Zinc-finger</keyword>
<keyword evidence="6" id="KW-1185">Reference proteome</keyword>
<sequence length="1490" mass="163914">MSSSMEPRPLTSAMESPTFDEDSSFHVEQPVGSMSISPCGRDVVLASKEGLHVIDLDSPYSPPRYLPHHTPWEVADVQWSPFAARDQWVVSTSNQKALVWNLAMKTWQNSIEIVLHAHSRAITDINFSAFHPDILATCSVDSFVHCWDLRTPSRPAVSFSDWFTGATQVKWNRQDPHVIASSHDRFLRIWDDRMGAYPIKSIEAHDTKIYGVDWNRVRRGALVTCSLDRTIKFWDYTTDSDVPEKQIHTPFPVWRARNTPFGWGMLAMPQRGNNDLHLYSRRAGEGSSPEDDLPLVHSFPGHKGQVKEFLWRPRGGVADGIDHREYQLVTWGTDRELRLHKVNPEILARVGYEKGKSFISTRTVTRLGAVYRSFRDVNSDLDLDDVDVASSVGNQNQNTAAGTGMNAITVPHARGWIKGGHVDRVGMQPRSNLRADTNPIAWMRGVKISGWDIETLGDEISQVGEKFTKVAFDSVDVRQRKISISLNGPWGVDGASLFLKVDIKFPMSYPKTAIPTFTFQKTAAVTDEWAAKTTAELRTIAETYMSRNRGCLEGAVRYLLGESSLEDSIAWILGETGDTLKSPINGELEGESSDEDEVGMTQSQELGMSSELLRPVNANVMVPVAKVCGALWANDGRLICFFPPKPKKDKSAELFENMGFKEMTRWSRGDKVFEGFGRLHTSSPGPRGMGTITSTDDGASDDSDDSYSDTSSSSGSSDVLSGLPTRFPAPRTWRSAGSYGIHRPRSTDNSQRSTGGGATVKSEAPQNIVSIHNLSDMLPVKRELASQYRICGKGTDVCAHNAAVALDAGCYELAQIWGLIKLVLHVRKSPGTLPESELLQKRTHKKGGGIGGLGRDGLYRDLKGSIIRWGDHPLGSHWLVPALFKHFERIGDVQMVAMLSCVLLEANQEGFLENQQAKKTPGKDDFSLDFSPVPSTIPTKPPVAMPASSVLKEVQAMPAPQTSARSSSEIWRLDSTPPYSTGTTPPFMSRPRGIAADHRKHPSHNVSMAASPDQQSQARSGSGFGSVLASSLSRSFTFGPSSASPPTSRMDKKKPTPQNSPGVAAGQASQAQSDTESDHAPEPTPPHARFKVTFKNQSAFESDGPAQDSFLDRDDEELLYRSYRVAYANLLSIWDLPVQQSEVIKIGAVADRVDDLTSSHYWNSTGSDETVLQDSPLEPTPKALDFQRHCASCGHALQLSIFNKEPIVPNTPSKRHRRKPSGRRCPNCKPRQPLPTRLPCVICGEVVDGMLIPCLSCGHVSCFDCHQRWFLRPADKFDSPFDHPDQHNSLPTCPTGCGCQCSEHITVDVPMPLLEPVSPGPKEYAPITQHSIVLAKHSHRRQSEPVALAPARKEAPPPKGVGQLEHDLDVWQDSSPFASLARGLGGGLSRGFWAKEEHKEYAPITQHSIVLAKHSHRRQSEPVALAPARKEAPPPKGVGQLEHDLDVWQDSSPFASLARGLGGGLSRGLRTKEDHKKNKSVTLASNLRNS</sequence>
<keyword evidence="1" id="KW-0479">Metal-binding</keyword>
<gene>
    <name evidence="5" type="ORF">PCAMFM013_S002g000035</name>
</gene>
<feature type="domain" description="RING-type" evidence="4">
    <location>
        <begin position="1240"/>
        <end position="1294"/>
    </location>
</feature>
<feature type="compositionally biased region" description="Low complexity" evidence="3">
    <location>
        <begin position="1064"/>
        <end position="1073"/>
    </location>
</feature>
<dbReference type="PANTHER" id="PTHR46170:SF1">
    <property type="entry name" value="GATOR COMPLEX PROTEIN WDR59"/>
    <property type="match status" value="1"/>
</dbReference>
<dbReference type="PROSITE" id="PS50082">
    <property type="entry name" value="WD_REPEATS_2"/>
    <property type="match status" value="2"/>
</dbReference>
<dbReference type="InterPro" id="IPR001680">
    <property type="entry name" value="WD40_rpt"/>
</dbReference>
<dbReference type="EMBL" id="HG793135">
    <property type="protein sequence ID" value="CRL18165.1"/>
    <property type="molecule type" value="Genomic_DNA"/>
</dbReference>